<reference evidence="4" key="1">
    <citation type="submission" date="2013-10" db="EMBL/GenBank/DDBJ databases">
        <title>Genome sequencing of Onchocerca volvulus.</title>
        <authorList>
            <person name="Cotton J."/>
            <person name="Tsai J."/>
            <person name="Stanley E."/>
            <person name="Tracey A."/>
            <person name="Holroyd N."/>
            <person name="Lustigman S."/>
            <person name="Berriman M."/>
        </authorList>
    </citation>
    <scope>NUCLEOTIDE SEQUENCE</scope>
</reference>
<evidence type="ECO:0000256" key="2">
    <source>
        <dbReference type="SAM" id="SignalP"/>
    </source>
</evidence>
<dbReference type="AlphaFoldDB" id="A0A8R1XKI7"/>
<name>A0A8R1XKI7_ONCVO</name>
<dbReference type="EMBL" id="CMVM020000312">
    <property type="status" value="NOT_ANNOTATED_CDS"/>
    <property type="molecule type" value="Genomic_DNA"/>
</dbReference>
<feature type="chain" id="PRO_5035912601" evidence="2">
    <location>
        <begin position="21"/>
        <end position="309"/>
    </location>
</feature>
<evidence type="ECO:0000313" key="3">
    <source>
        <dbReference type="EnsemblMetazoa" id="OVOC10030.1"/>
    </source>
</evidence>
<evidence type="ECO:0000313" key="4">
    <source>
        <dbReference type="Proteomes" id="UP000024404"/>
    </source>
</evidence>
<sequence length="309" mass="34611">MLMTQLPLIILSAIIVWTTAKKENIPTTRSNSYEYTYTSRSGSLPRIDSSGSIPPCCLPPIPPCCLSSISKPLSRIDQSGTIPLCCLPKPSGNVTYQIRQTTRICKISCNDVHPPGIFPASRIPVSESSSYSFQKSHHYSSFSSSSYSYSYSYSRRKPIDADKINERLRTIMEQIPAPTVKFKSYYTSSPGITPEKPSSREFQQYETIESTLPHDTVSDKKSSESASYRRRSSYATPPLRNRYVIGPSRRSSATYNRPSRIMDSPGFDEDTEALNPQIEVIPSSKTREGEDEVDPIDIITDKIPSMDFV</sequence>
<keyword evidence="2" id="KW-0732">Signal</keyword>
<dbReference type="EnsemblMetazoa" id="OVOC10030.1">
    <property type="protein sequence ID" value="OVOC10030.1"/>
    <property type="gene ID" value="WBGene00246839"/>
</dbReference>
<dbReference type="OMA" id="ITLRIPF"/>
<accession>A0A8R1XKI7</accession>
<dbReference type="Proteomes" id="UP000024404">
    <property type="component" value="Unassembled WGS sequence"/>
</dbReference>
<feature type="signal peptide" evidence="2">
    <location>
        <begin position="1"/>
        <end position="20"/>
    </location>
</feature>
<feature type="region of interest" description="Disordered" evidence="1">
    <location>
        <begin position="214"/>
        <end position="272"/>
    </location>
</feature>
<proteinExistence type="predicted"/>
<reference evidence="3" key="2">
    <citation type="submission" date="2022-06" db="UniProtKB">
        <authorList>
            <consortium name="EnsemblMetazoa"/>
        </authorList>
    </citation>
    <scope>IDENTIFICATION</scope>
</reference>
<evidence type="ECO:0000256" key="1">
    <source>
        <dbReference type="SAM" id="MobiDB-lite"/>
    </source>
</evidence>
<protein>
    <submittedName>
        <fullName evidence="3">Uncharacterized protein</fullName>
    </submittedName>
</protein>
<keyword evidence="4" id="KW-1185">Reference proteome</keyword>
<organism evidence="3 4">
    <name type="scientific">Onchocerca volvulus</name>
    <dbReference type="NCBI Taxonomy" id="6282"/>
    <lineage>
        <taxon>Eukaryota</taxon>
        <taxon>Metazoa</taxon>
        <taxon>Ecdysozoa</taxon>
        <taxon>Nematoda</taxon>
        <taxon>Chromadorea</taxon>
        <taxon>Rhabditida</taxon>
        <taxon>Spirurina</taxon>
        <taxon>Spiruromorpha</taxon>
        <taxon>Filarioidea</taxon>
        <taxon>Onchocercidae</taxon>
        <taxon>Onchocerca</taxon>
    </lineage>
</organism>